<organism evidence="1 2">
    <name type="scientific">Rhodobacter capsulatus (strain ATCC BAA-309 / NBRC 16581 / SB1003)</name>
    <dbReference type="NCBI Taxonomy" id="272942"/>
    <lineage>
        <taxon>Bacteria</taxon>
        <taxon>Pseudomonadati</taxon>
        <taxon>Pseudomonadota</taxon>
        <taxon>Alphaproteobacteria</taxon>
        <taxon>Rhodobacterales</taxon>
        <taxon>Rhodobacter group</taxon>
        <taxon>Rhodobacter</taxon>
    </lineage>
</organism>
<dbReference type="Proteomes" id="UP000002361">
    <property type="component" value="Chromosome"/>
</dbReference>
<dbReference type="STRING" id="272942.RCAP_rcc00935"/>
<dbReference type="AlphaFoldDB" id="D5AQB3"/>
<dbReference type="GeneID" id="31489877"/>
<dbReference type="KEGG" id="rcp:RCAP_rcc00935"/>
<evidence type="ECO:0000313" key="1">
    <source>
        <dbReference type="EMBL" id="ADE84700.1"/>
    </source>
</evidence>
<sequence length="185" mass="20552">MPTIEITDYDFARLQKVAVPFIDTPATVFTKVMDAFERANTAAAAPASVPVATANLPVYHHDNLPPLTHTKLLEATFDGKQPEKVAWDALVRLALIETKEQAGSIQGLRKIAAANIVEGRKDDEGYKFLPEHGFSYQGVSAEDAVKIVFRCAKGLKVNLFAEFEWRSKDDAYRPGERARLEYRAS</sequence>
<accession>D5AQB3</accession>
<dbReference type="eggNOG" id="ENOG5032T5M">
    <property type="taxonomic scope" value="Bacteria"/>
</dbReference>
<protein>
    <submittedName>
        <fullName evidence="1">Uncharacterized protein</fullName>
    </submittedName>
</protein>
<dbReference type="NCBIfam" id="NF047386">
    <property type="entry name" value="T4SS_SepA_fam"/>
    <property type="match status" value="1"/>
</dbReference>
<name>D5AQB3_RHOCB</name>
<dbReference type="RefSeq" id="WP_013066679.1">
    <property type="nucleotide sequence ID" value="NC_014034.1"/>
</dbReference>
<gene>
    <name evidence="1" type="ordered locus">RCAP_rcc00935</name>
</gene>
<dbReference type="EMBL" id="CP001312">
    <property type="protein sequence ID" value="ADE84700.1"/>
    <property type="molecule type" value="Genomic_DNA"/>
</dbReference>
<dbReference type="HOGENOM" id="CLU_112816_0_0_5"/>
<reference evidence="1 2" key="2">
    <citation type="journal article" date="2010" name="J. Bacteriol.">
        <title>Complete genome sequence of the photosynthetic purple nonsulfur bacterium Rhodobacter capsulatus SB 1003.</title>
        <authorList>
            <person name="Strnad H."/>
            <person name="Lapidus A."/>
            <person name="Paces J."/>
            <person name="Ulbrich P."/>
            <person name="Vlcek C."/>
            <person name="Paces V."/>
            <person name="Haselkorn R."/>
        </authorList>
    </citation>
    <scope>NUCLEOTIDE SEQUENCE [LARGE SCALE GENOMIC DNA]</scope>
    <source>
        <strain evidence="2">ATCC BAA-309 / NBRC 16581 / SB1003</strain>
    </source>
</reference>
<dbReference type="OrthoDB" id="7594189at2"/>
<keyword evidence="2" id="KW-1185">Reference proteome</keyword>
<proteinExistence type="predicted"/>
<reference key="1">
    <citation type="submission" date="2008-12" db="EMBL/GenBank/DDBJ databases">
        <title>Complete genome sequence of Rhodobacter capsulatus SB1003.</title>
        <authorList>
            <person name="Strnad H."/>
            <person name="Lapidus A."/>
            <person name="Vlcek C."/>
            <person name="Ulbrich P."/>
            <person name="Paces J."/>
            <person name="Maltsev N."/>
            <person name="Kumar V."/>
            <person name="Kogan Y."/>
            <person name="Milgram A."/>
            <person name="Rebrekov D."/>
            <person name="Mazur M."/>
            <person name="Cox R."/>
            <person name="Kyrpides N."/>
            <person name="Kolar M."/>
            <person name="Sachova J."/>
            <person name="Ridl J."/>
            <person name="Ivanova N."/>
            <person name="Kapatral V."/>
            <person name="Los T."/>
            <person name="Lykidis A."/>
            <person name="Mikhailova N."/>
            <person name="Reznik G."/>
            <person name="Vasieva O."/>
            <person name="Fonstein M."/>
            <person name="Paces V."/>
            <person name="Haselkorn R."/>
        </authorList>
    </citation>
    <scope>NUCLEOTIDE SEQUENCE</scope>
    <source>
        <strain>SB1003</strain>
    </source>
</reference>
<evidence type="ECO:0000313" key="2">
    <source>
        <dbReference type="Proteomes" id="UP000002361"/>
    </source>
</evidence>